<evidence type="ECO:0000313" key="6">
    <source>
        <dbReference type="Proteomes" id="UP000237000"/>
    </source>
</evidence>
<dbReference type="GO" id="GO:0030246">
    <property type="term" value="F:carbohydrate binding"/>
    <property type="evidence" value="ECO:0007669"/>
    <property type="project" value="UniProtKB-KW"/>
</dbReference>
<reference evidence="6" key="1">
    <citation type="submission" date="2016-06" db="EMBL/GenBank/DDBJ databases">
        <title>Parallel loss of symbiosis genes in relatives of nitrogen-fixing non-legume Parasponia.</title>
        <authorList>
            <person name="Van Velzen R."/>
            <person name="Holmer R."/>
            <person name="Bu F."/>
            <person name="Rutten L."/>
            <person name="Van Zeijl A."/>
            <person name="Liu W."/>
            <person name="Santuari L."/>
            <person name="Cao Q."/>
            <person name="Sharma T."/>
            <person name="Shen D."/>
            <person name="Roswanjaya Y."/>
            <person name="Wardhani T."/>
            <person name="Kalhor M.S."/>
            <person name="Jansen J."/>
            <person name="Van den Hoogen J."/>
            <person name="Gungor B."/>
            <person name="Hartog M."/>
            <person name="Hontelez J."/>
            <person name="Verver J."/>
            <person name="Yang W.-C."/>
            <person name="Schijlen E."/>
            <person name="Repin R."/>
            <person name="Schilthuizen M."/>
            <person name="Schranz E."/>
            <person name="Heidstra R."/>
            <person name="Miyata K."/>
            <person name="Fedorova E."/>
            <person name="Kohlen W."/>
            <person name="Bisseling T."/>
            <person name="Smit S."/>
            <person name="Geurts R."/>
        </authorList>
    </citation>
    <scope>NUCLEOTIDE SEQUENCE [LARGE SCALE GENOMIC DNA]</scope>
    <source>
        <strain evidence="6">cv. RG33-2</strain>
    </source>
</reference>
<dbReference type="InterPro" id="IPR036426">
    <property type="entry name" value="Bulb-type_lectin_dom_sf"/>
</dbReference>
<gene>
    <name evidence="5" type="ORF">TorRG33x02_227180</name>
</gene>
<dbReference type="OrthoDB" id="1162953at2759"/>
<dbReference type="Proteomes" id="UP000237000">
    <property type="component" value="Unassembled WGS sequence"/>
</dbReference>
<comment type="caution">
    <text evidence="5">The sequence shown here is derived from an EMBL/GenBank/DDBJ whole genome shotgun (WGS) entry which is preliminary data.</text>
</comment>
<dbReference type="STRING" id="63057.A0A2P5E7M4"/>
<keyword evidence="6" id="KW-1185">Reference proteome</keyword>
<keyword evidence="5" id="KW-0430">Lectin</keyword>
<evidence type="ECO:0000313" key="5">
    <source>
        <dbReference type="EMBL" id="PON81526.1"/>
    </source>
</evidence>
<organism evidence="5 6">
    <name type="scientific">Trema orientale</name>
    <name type="common">Charcoal tree</name>
    <name type="synonym">Celtis orientalis</name>
    <dbReference type="NCBI Taxonomy" id="63057"/>
    <lineage>
        <taxon>Eukaryota</taxon>
        <taxon>Viridiplantae</taxon>
        <taxon>Streptophyta</taxon>
        <taxon>Embryophyta</taxon>
        <taxon>Tracheophyta</taxon>
        <taxon>Spermatophyta</taxon>
        <taxon>Magnoliopsida</taxon>
        <taxon>eudicotyledons</taxon>
        <taxon>Gunneridae</taxon>
        <taxon>Pentapetalae</taxon>
        <taxon>rosids</taxon>
        <taxon>fabids</taxon>
        <taxon>Rosales</taxon>
        <taxon>Cannabaceae</taxon>
        <taxon>Trema</taxon>
    </lineage>
</organism>
<dbReference type="InParanoid" id="A0A2P5E7M4"/>
<protein>
    <submittedName>
        <fullName evidence="5">Bulb-type lectin domain containing protein</fullName>
    </submittedName>
</protein>
<dbReference type="InterPro" id="IPR001480">
    <property type="entry name" value="Bulb-type_lectin_dom"/>
</dbReference>
<keyword evidence="3" id="KW-0325">Glycoprotein</keyword>
<accession>A0A2P5E7M4</accession>
<dbReference type="EMBL" id="JXTC01000215">
    <property type="protein sequence ID" value="PON81526.1"/>
    <property type="molecule type" value="Genomic_DNA"/>
</dbReference>
<dbReference type="AlphaFoldDB" id="A0A2P5E7M4"/>
<dbReference type="PROSITE" id="PS50927">
    <property type="entry name" value="BULB_LECTIN"/>
    <property type="match status" value="1"/>
</dbReference>
<proteinExistence type="predicted"/>
<evidence type="ECO:0000256" key="1">
    <source>
        <dbReference type="ARBA" id="ARBA00022729"/>
    </source>
</evidence>
<dbReference type="Pfam" id="PF01453">
    <property type="entry name" value="B_lectin"/>
    <property type="match status" value="1"/>
</dbReference>
<name>A0A2P5E7M4_TREOI</name>
<feature type="domain" description="Bulb-type lectin" evidence="4">
    <location>
        <begin position="1"/>
        <end position="57"/>
    </location>
</feature>
<keyword evidence="1" id="KW-0732">Signal</keyword>
<sequence>MLTINDKGNLVLLSRNNNMVWSRSSLKQAQKPLVQLLDNGNLVLRDKEDVNSENYLWQSLGN</sequence>
<evidence type="ECO:0000256" key="3">
    <source>
        <dbReference type="ARBA" id="ARBA00023180"/>
    </source>
</evidence>
<evidence type="ECO:0000259" key="4">
    <source>
        <dbReference type="PROSITE" id="PS50927"/>
    </source>
</evidence>
<evidence type="ECO:0000256" key="2">
    <source>
        <dbReference type="ARBA" id="ARBA00023157"/>
    </source>
</evidence>
<dbReference type="Gene3D" id="2.90.10.10">
    <property type="entry name" value="Bulb-type lectin domain"/>
    <property type="match status" value="1"/>
</dbReference>
<dbReference type="SUPFAM" id="SSF51110">
    <property type="entry name" value="alpha-D-mannose-specific plant lectins"/>
    <property type="match status" value="1"/>
</dbReference>
<keyword evidence="2" id="KW-1015">Disulfide bond</keyword>